<dbReference type="AlphaFoldDB" id="A0A561TV97"/>
<proteinExistence type="predicted"/>
<feature type="compositionally biased region" description="Gly residues" evidence="1">
    <location>
        <begin position="181"/>
        <end position="203"/>
    </location>
</feature>
<protein>
    <submittedName>
        <fullName evidence="3">Helix-turn-helix protein</fullName>
    </submittedName>
</protein>
<dbReference type="RefSeq" id="WP_145908687.1">
    <property type="nucleotide sequence ID" value="NZ_BAAAMZ010000002.1"/>
</dbReference>
<dbReference type="SUPFAM" id="SSF46785">
    <property type="entry name" value="Winged helix' DNA-binding domain"/>
    <property type="match status" value="1"/>
</dbReference>
<accession>A0A561TV97</accession>
<evidence type="ECO:0000313" key="3">
    <source>
        <dbReference type="EMBL" id="TWF91033.1"/>
    </source>
</evidence>
<organism evidence="3 4">
    <name type="scientific">Kitasatospora viridis</name>
    <dbReference type="NCBI Taxonomy" id="281105"/>
    <lineage>
        <taxon>Bacteria</taxon>
        <taxon>Bacillati</taxon>
        <taxon>Actinomycetota</taxon>
        <taxon>Actinomycetes</taxon>
        <taxon>Kitasatosporales</taxon>
        <taxon>Streptomycetaceae</taxon>
        <taxon>Kitasatospora</taxon>
    </lineage>
</organism>
<evidence type="ECO:0000259" key="2">
    <source>
        <dbReference type="SMART" id="SM00418"/>
    </source>
</evidence>
<dbReference type="Gene3D" id="6.10.140.2180">
    <property type="match status" value="1"/>
</dbReference>
<dbReference type="SMART" id="SM00418">
    <property type="entry name" value="HTH_ARSR"/>
    <property type="match status" value="1"/>
</dbReference>
<dbReference type="GO" id="GO:0003700">
    <property type="term" value="F:DNA-binding transcription factor activity"/>
    <property type="evidence" value="ECO:0007669"/>
    <property type="project" value="InterPro"/>
</dbReference>
<dbReference type="InterPro" id="IPR036388">
    <property type="entry name" value="WH-like_DNA-bd_sf"/>
</dbReference>
<name>A0A561TV97_9ACTN</name>
<feature type="region of interest" description="Disordered" evidence="1">
    <location>
        <begin position="172"/>
        <end position="203"/>
    </location>
</feature>
<dbReference type="InterPro" id="IPR001845">
    <property type="entry name" value="HTH_ArsR_DNA-bd_dom"/>
</dbReference>
<dbReference type="Pfam" id="PF12840">
    <property type="entry name" value="HTH_20"/>
    <property type="match status" value="1"/>
</dbReference>
<dbReference type="OrthoDB" id="5949858at2"/>
<gene>
    <name evidence="3" type="ORF">FHX73_12145</name>
</gene>
<dbReference type="InterPro" id="IPR036390">
    <property type="entry name" value="WH_DNA-bd_sf"/>
</dbReference>
<sequence>MDTLELLAHPIRLRIVHAMGGGRLLTTAQLCARIPEASKATVYRHIDLLLAGGILEVAEERKVRGAVERHFRLRQDRAAIGPEALRSLTADDHRQAFATAMTALLAEFNAYLDRDGADPLADRVGYRQHALWLSPAELDELIGELRAAIVPRLAHRPSPERAQYLLSPIHFPLEAREQGDGQDGGQDGGQGDGQDSGQDGGQP</sequence>
<reference evidence="3 4" key="1">
    <citation type="submission" date="2019-06" db="EMBL/GenBank/DDBJ databases">
        <title>Sequencing the genomes of 1000 actinobacteria strains.</title>
        <authorList>
            <person name="Klenk H.-P."/>
        </authorList>
    </citation>
    <scope>NUCLEOTIDE SEQUENCE [LARGE SCALE GENOMIC DNA]</scope>
    <source>
        <strain evidence="3 4">DSM 44826</strain>
    </source>
</reference>
<evidence type="ECO:0000256" key="1">
    <source>
        <dbReference type="SAM" id="MobiDB-lite"/>
    </source>
</evidence>
<dbReference type="EMBL" id="VIWT01000002">
    <property type="protein sequence ID" value="TWF91033.1"/>
    <property type="molecule type" value="Genomic_DNA"/>
</dbReference>
<feature type="domain" description="HTH arsR-type" evidence="2">
    <location>
        <begin position="2"/>
        <end position="86"/>
    </location>
</feature>
<dbReference type="Proteomes" id="UP000317940">
    <property type="component" value="Unassembled WGS sequence"/>
</dbReference>
<dbReference type="Gene3D" id="1.10.10.10">
    <property type="entry name" value="Winged helix-like DNA-binding domain superfamily/Winged helix DNA-binding domain"/>
    <property type="match status" value="1"/>
</dbReference>
<comment type="caution">
    <text evidence="3">The sequence shown here is derived from an EMBL/GenBank/DDBJ whole genome shotgun (WGS) entry which is preliminary data.</text>
</comment>
<evidence type="ECO:0000313" key="4">
    <source>
        <dbReference type="Proteomes" id="UP000317940"/>
    </source>
</evidence>
<keyword evidence="4" id="KW-1185">Reference proteome</keyword>